<dbReference type="SUPFAM" id="SSF53955">
    <property type="entry name" value="Lysozyme-like"/>
    <property type="match status" value="1"/>
</dbReference>
<accession>A0A1J0WCV2</accession>
<dbReference type="KEGG" id="suam:BOO69_00905"/>
<protein>
    <recommendedName>
        <fullName evidence="3">Glycoside hydrolase family 104 protein</fullName>
    </recommendedName>
</protein>
<evidence type="ECO:0000313" key="2">
    <source>
        <dbReference type="Proteomes" id="UP000181897"/>
    </source>
</evidence>
<dbReference type="AlphaFoldDB" id="A0A1J0WCV2"/>
<keyword evidence="2" id="KW-1185">Reference proteome</keyword>
<dbReference type="EMBL" id="CP018076">
    <property type="protein sequence ID" value="APE42123.1"/>
    <property type="molecule type" value="Genomic_DNA"/>
</dbReference>
<dbReference type="InterPro" id="IPR023346">
    <property type="entry name" value="Lysozyme-like_dom_sf"/>
</dbReference>
<dbReference type="Gene3D" id="1.10.530.10">
    <property type="match status" value="1"/>
</dbReference>
<reference evidence="1 2" key="1">
    <citation type="submission" date="2016-11" db="EMBL/GenBank/DDBJ databases">
        <title>Complete genome sequence of Sulfitobacter sp. AM1-D1, a toxic bacteria associated with marine dinoflagellate Alexandrium minutum in East China Sea.</title>
        <authorList>
            <person name="Yang Q."/>
            <person name="Zhang X."/>
            <person name="Tian X."/>
        </authorList>
    </citation>
    <scope>NUCLEOTIDE SEQUENCE [LARGE SCALE GENOMIC DNA]</scope>
    <source>
        <strain evidence="1 2">AM1-D1</strain>
    </source>
</reference>
<dbReference type="STRING" id="1917485.BOO69_00905"/>
<evidence type="ECO:0000313" key="1">
    <source>
        <dbReference type="EMBL" id="APE42123.1"/>
    </source>
</evidence>
<organism evidence="1 2">
    <name type="scientific">Sulfitobacter alexandrii</name>
    <dbReference type="NCBI Taxonomy" id="1917485"/>
    <lineage>
        <taxon>Bacteria</taxon>
        <taxon>Pseudomonadati</taxon>
        <taxon>Pseudomonadota</taxon>
        <taxon>Alphaproteobacteria</taxon>
        <taxon>Rhodobacterales</taxon>
        <taxon>Roseobacteraceae</taxon>
        <taxon>Sulfitobacter</taxon>
    </lineage>
</organism>
<evidence type="ECO:0008006" key="3">
    <source>
        <dbReference type="Google" id="ProtNLM"/>
    </source>
</evidence>
<name>A0A1J0WCV2_9RHOB</name>
<sequence>MAGYRSFLAGAEMRLTVPVLLAALSGLPLATAGLAESSSLFVPGIWGGAAAGLISVRAPDHTDGGSSLFAGRAPRGLFAQPPVAPPGKPRAAPMTAGSDVQIIRALIEEAESRRDGYDAVQHGARIRPPRRPTQMSLAEIYQWIEETPGQPHAIGRYQFIPATLRRVAGKLGVAPRARFSAGLQDRLADVLLAEAGLQSFREGELGRVDFMNNLAKIWAGLPNASGRSHYHGHAGNRASITWERFEAEMRRIDPAVALAQAGTAPSP</sequence>
<proteinExistence type="predicted"/>
<gene>
    <name evidence="1" type="ORF">BOO69_00905</name>
</gene>
<dbReference type="OrthoDB" id="7851400at2"/>
<dbReference type="Proteomes" id="UP000181897">
    <property type="component" value="Chromosome"/>
</dbReference>